<evidence type="ECO:0000313" key="1">
    <source>
        <dbReference type="EMBL" id="KAG2606933.1"/>
    </source>
</evidence>
<proteinExistence type="predicted"/>
<organism evidence="1 2">
    <name type="scientific">Panicum virgatum</name>
    <name type="common">Blackwell switchgrass</name>
    <dbReference type="NCBI Taxonomy" id="38727"/>
    <lineage>
        <taxon>Eukaryota</taxon>
        <taxon>Viridiplantae</taxon>
        <taxon>Streptophyta</taxon>
        <taxon>Embryophyta</taxon>
        <taxon>Tracheophyta</taxon>
        <taxon>Spermatophyta</taxon>
        <taxon>Magnoliopsida</taxon>
        <taxon>Liliopsida</taxon>
        <taxon>Poales</taxon>
        <taxon>Poaceae</taxon>
        <taxon>PACMAD clade</taxon>
        <taxon>Panicoideae</taxon>
        <taxon>Panicodae</taxon>
        <taxon>Paniceae</taxon>
        <taxon>Panicinae</taxon>
        <taxon>Panicum</taxon>
        <taxon>Panicum sect. Hiantes</taxon>
    </lineage>
</organism>
<dbReference type="AlphaFoldDB" id="A0A8T0TCK2"/>
<gene>
    <name evidence="1" type="ORF">PVAP13_4NG201488</name>
</gene>
<accession>A0A8T0TCK2</accession>
<comment type="caution">
    <text evidence="1">The sequence shown here is derived from an EMBL/GenBank/DDBJ whole genome shotgun (WGS) entry which is preliminary data.</text>
</comment>
<sequence length="144" mass="15977">MNSSLRFLRLSISGGIGPEMLLFLSHSISMVFERLPKELGNFPWRLFPSNKSLVSLEQFESEDIKAQSPASSMLLPRSSTFKFGNDPNNGMSPLKLLLPSSSSWRLDALRREIGIGPSNLFPVRINPRILGSMKPMSGGNCPIR</sequence>
<evidence type="ECO:0000313" key="2">
    <source>
        <dbReference type="Proteomes" id="UP000823388"/>
    </source>
</evidence>
<dbReference type="EMBL" id="CM029044">
    <property type="protein sequence ID" value="KAG2606933.1"/>
    <property type="molecule type" value="Genomic_DNA"/>
</dbReference>
<protein>
    <submittedName>
        <fullName evidence="1">Uncharacterized protein</fullName>
    </submittedName>
</protein>
<keyword evidence="2" id="KW-1185">Reference proteome</keyword>
<dbReference type="Proteomes" id="UP000823388">
    <property type="component" value="Chromosome 4N"/>
</dbReference>
<name>A0A8T0TCK2_PANVG</name>
<reference evidence="1" key="1">
    <citation type="submission" date="2020-05" db="EMBL/GenBank/DDBJ databases">
        <title>WGS assembly of Panicum virgatum.</title>
        <authorList>
            <person name="Lovell J.T."/>
            <person name="Jenkins J."/>
            <person name="Shu S."/>
            <person name="Juenger T.E."/>
            <person name="Schmutz J."/>
        </authorList>
    </citation>
    <scope>NUCLEOTIDE SEQUENCE</scope>
    <source>
        <strain evidence="1">AP13</strain>
    </source>
</reference>